<dbReference type="EC" id="3.1.3.15" evidence="3 8"/>
<comment type="similarity">
    <text evidence="2 8">Belongs to the PHP hydrolase family. HisK subfamily.</text>
</comment>
<dbReference type="SUPFAM" id="SSF89550">
    <property type="entry name" value="PHP domain-like"/>
    <property type="match status" value="1"/>
</dbReference>
<evidence type="ECO:0000256" key="1">
    <source>
        <dbReference type="ARBA" id="ARBA00004970"/>
    </source>
</evidence>
<keyword evidence="11" id="KW-1185">Reference proteome</keyword>
<comment type="pathway">
    <text evidence="1 8">Amino-acid biosynthesis; L-histidine biosynthesis; L-histidine from 5-phospho-alpha-D-ribose 1-diphosphate: step 8/9.</text>
</comment>
<dbReference type="EMBL" id="MJEH01000044">
    <property type="protein sequence ID" value="OEH91807.1"/>
    <property type="molecule type" value="Genomic_DNA"/>
</dbReference>
<evidence type="ECO:0000256" key="2">
    <source>
        <dbReference type="ARBA" id="ARBA00009152"/>
    </source>
</evidence>
<accession>A0A1E5LCK0</accession>
<organism evidence="10 11">
    <name type="scientific">Bacillus solimangrovi</name>
    <dbReference type="NCBI Taxonomy" id="1305675"/>
    <lineage>
        <taxon>Bacteria</taxon>
        <taxon>Bacillati</taxon>
        <taxon>Bacillota</taxon>
        <taxon>Bacilli</taxon>
        <taxon>Bacillales</taxon>
        <taxon>Bacillaceae</taxon>
        <taxon>Bacillus</taxon>
    </lineage>
</organism>
<dbReference type="InterPro" id="IPR004013">
    <property type="entry name" value="PHP_dom"/>
</dbReference>
<evidence type="ECO:0000256" key="6">
    <source>
        <dbReference type="ARBA" id="ARBA00023102"/>
    </source>
</evidence>
<gene>
    <name evidence="10" type="ORF">BFG57_03455</name>
</gene>
<dbReference type="InterPro" id="IPR010140">
    <property type="entry name" value="Histidinol_P_phosphatase_HisJ"/>
</dbReference>
<dbReference type="AlphaFoldDB" id="A0A1E5LCK0"/>
<dbReference type="Gene3D" id="3.20.20.140">
    <property type="entry name" value="Metal-dependent hydrolases"/>
    <property type="match status" value="1"/>
</dbReference>
<evidence type="ECO:0000313" key="11">
    <source>
        <dbReference type="Proteomes" id="UP000095209"/>
    </source>
</evidence>
<reference evidence="10 11" key="1">
    <citation type="submission" date="2016-08" db="EMBL/GenBank/DDBJ databases">
        <title>Genome of Bacillus solimangrovi GH2-4.</title>
        <authorList>
            <person name="Lim S."/>
            <person name="Kim B.-C."/>
        </authorList>
    </citation>
    <scope>NUCLEOTIDE SEQUENCE [LARGE SCALE GENOMIC DNA]</scope>
    <source>
        <strain evidence="10 11">GH2-4</strain>
    </source>
</reference>
<name>A0A1E5LCK0_9BACI</name>
<dbReference type="GO" id="GO:0004401">
    <property type="term" value="F:histidinol-phosphatase activity"/>
    <property type="evidence" value="ECO:0007669"/>
    <property type="project" value="UniProtKB-UniRule"/>
</dbReference>
<comment type="catalytic activity">
    <reaction evidence="7 8">
        <text>L-histidinol phosphate + H2O = L-histidinol + phosphate</text>
        <dbReference type="Rhea" id="RHEA:14465"/>
        <dbReference type="ChEBI" id="CHEBI:15377"/>
        <dbReference type="ChEBI" id="CHEBI:43474"/>
        <dbReference type="ChEBI" id="CHEBI:57699"/>
        <dbReference type="ChEBI" id="CHEBI:57980"/>
        <dbReference type="EC" id="3.1.3.15"/>
    </reaction>
</comment>
<dbReference type="PANTHER" id="PTHR21039:SF0">
    <property type="entry name" value="HISTIDINOL-PHOSPHATASE"/>
    <property type="match status" value="1"/>
</dbReference>
<proteinExistence type="inferred from homology"/>
<dbReference type="UniPathway" id="UPA00031">
    <property type="reaction ID" value="UER00013"/>
</dbReference>
<keyword evidence="6 8" id="KW-0368">Histidine biosynthesis</keyword>
<sequence length="268" mass="30909">MKRDGHIHTPFCPHGSTDSLDAYIEQAIRDGFTEITFTEHAPLPNGFVDPTPNKDSGMPFENLPLYFEAISKMKEKYKKHIRINRGLEIDYIEGYEYETTSFLNKYGPLLDDAILSVHFLKNESTYYCLDFSDTHFEEIIQSFGSIEKTYECYYNTVLRSIEANLGTYKPRRIGHITLIRKFQKKFPCSNPFTELLENILHATKNAELQLDYNAAGLRKPLCKQTYPSKQLVQRAMQLNIPLIYGSDAHISSDVGKQYQLLQTQLQAN</sequence>
<evidence type="ECO:0000256" key="7">
    <source>
        <dbReference type="ARBA" id="ARBA00049158"/>
    </source>
</evidence>
<dbReference type="Proteomes" id="UP000095209">
    <property type="component" value="Unassembled WGS sequence"/>
</dbReference>
<dbReference type="NCBIfam" id="NF005996">
    <property type="entry name" value="PRK08123.1"/>
    <property type="match status" value="1"/>
</dbReference>
<evidence type="ECO:0000256" key="5">
    <source>
        <dbReference type="ARBA" id="ARBA00022801"/>
    </source>
</evidence>
<keyword evidence="4 8" id="KW-0028">Amino-acid biosynthesis</keyword>
<dbReference type="RefSeq" id="WP_069718092.1">
    <property type="nucleotide sequence ID" value="NZ_MJEH01000044.1"/>
</dbReference>
<dbReference type="PANTHER" id="PTHR21039">
    <property type="entry name" value="HISTIDINOL PHOSPHATASE-RELATED"/>
    <property type="match status" value="1"/>
</dbReference>
<protein>
    <recommendedName>
        <fullName evidence="3 8">Histidinol-phosphatase</fullName>
        <shortName evidence="8">HolPase</shortName>
        <ecNumber evidence="3 8">3.1.3.15</ecNumber>
    </recommendedName>
</protein>
<feature type="domain" description="PHP" evidence="9">
    <location>
        <begin position="4"/>
        <end position="213"/>
    </location>
</feature>
<dbReference type="STRING" id="1305675.BFG57_03455"/>
<dbReference type="Pfam" id="PF02811">
    <property type="entry name" value="PHP"/>
    <property type="match status" value="1"/>
</dbReference>
<evidence type="ECO:0000259" key="9">
    <source>
        <dbReference type="Pfam" id="PF02811"/>
    </source>
</evidence>
<evidence type="ECO:0000256" key="4">
    <source>
        <dbReference type="ARBA" id="ARBA00022605"/>
    </source>
</evidence>
<dbReference type="NCBIfam" id="TIGR01856">
    <property type="entry name" value="hisJ_fam"/>
    <property type="match status" value="1"/>
</dbReference>
<dbReference type="CDD" id="cd12110">
    <property type="entry name" value="PHP_HisPPase_Hisj_like"/>
    <property type="match status" value="1"/>
</dbReference>
<evidence type="ECO:0000256" key="8">
    <source>
        <dbReference type="RuleBase" id="RU366003"/>
    </source>
</evidence>
<dbReference type="GO" id="GO:0000105">
    <property type="term" value="P:L-histidine biosynthetic process"/>
    <property type="evidence" value="ECO:0007669"/>
    <property type="project" value="UniProtKB-UniRule"/>
</dbReference>
<dbReference type="InterPro" id="IPR016195">
    <property type="entry name" value="Pol/histidinol_Pase-like"/>
</dbReference>
<dbReference type="OrthoDB" id="9775255at2"/>
<dbReference type="GO" id="GO:0005737">
    <property type="term" value="C:cytoplasm"/>
    <property type="evidence" value="ECO:0007669"/>
    <property type="project" value="TreeGrafter"/>
</dbReference>
<comment type="caution">
    <text evidence="10">The sequence shown here is derived from an EMBL/GenBank/DDBJ whole genome shotgun (WGS) entry which is preliminary data.</text>
</comment>
<evidence type="ECO:0000256" key="3">
    <source>
        <dbReference type="ARBA" id="ARBA00013085"/>
    </source>
</evidence>
<evidence type="ECO:0000313" key="10">
    <source>
        <dbReference type="EMBL" id="OEH91807.1"/>
    </source>
</evidence>
<keyword evidence="5 8" id="KW-0378">Hydrolase</keyword>